<keyword evidence="2" id="KW-1185">Reference proteome</keyword>
<dbReference type="RefSeq" id="WP_109249438.1">
    <property type="nucleotide sequence ID" value="NZ_QCXQ01000001.1"/>
</dbReference>
<dbReference type="OrthoDB" id="2305353at2"/>
<evidence type="ECO:0000313" key="1">
    <source>
        <dbReference type="EMBL" id="PWG00725.1"/>
    </source>
</evidence>
<organism evidence="1 2">
    <name type="scientific">Levilactobacillus bambusae</name>
    <dbReference type="NCBI Taxonomy" id="2024736"/>
    <lineage>
        <taxon>Bacteria</taxon>
        <taxon>Bacillati</taxon>
        <taxon>Bacillota</taxon>
        <taxon>Bacilli</taxon>
        <taxon>Lactobacillales</taxon>
        <taxon>Lactobacillaceae</taxon>
        <taxon>Levilactobacillus</taxon>
    </lineage>
</organism>
<name>A0A2V1N3T4_9LACO</name>
<dbReference type="Proteomes" id="UP000245080">
    <property type="component" value="Unassembled WGS sequence"/>
</dbReference>
<dbReference type="AlphaFoldDB" id="A0A2V1N3T4"/>
<dbReference type="EMBL" id="QCXQ01000001">
    <property type="protein sequence ID" value="PWG00725.1"/>
    <property type="molecule type" value="Genomic_DNA"/>
</dbReference>
<proteinExistence type="predicted"/>
<reference evidence="1 2" key="1">
    <citation type="journal article" date="2018" name="Int. J. Syst. Evol. Microbiol.">
        <title>Lactobacillus bambusae sp. nov., isolated from a traditional fermented Ma-bamboo shoots of Taiwan.</title>
        <authorList>
            <person name="Wang L.-T."/>
        </authorList>
    </citation>
    <scope>NUCLEOTIDE SEQUENCE [LARGE SCALE GENOMIC DNA]</scope>
    <source>
        <strain evidence="1 2">BS-W1</strain>
    </source>
</reference>
<gene>
    <name evidence="1" type="ORF">DCM90_00690</name>
</gene>
<accession>A0A2V1N3T4</accession>
<protein>
    <submittedName>
        <fullName evidence="1">Uncharacterized protein</fullName>
    </submittedName>
</protein>
<evidence type="ECO:0000313" key="2">
    <source>
        <dbReference type="Proteomes" id="UP000245080"/>
    </source>
</evidence>
<sequence length="138" mass="15394">MADQNNDENVEIQPGSDEFAKMVFRLNGPITDENQSLFNYNGGQLQEIQEGVYAEPAFVNGDLNMFFVIAQLIGEDWIISFSQATIEDENQITDLSDPIPTGQGLNMVGSISGDDANQILQYFQTLIDTNHGEWRMLA</sequence>
<comment type="caution">
    <text evidence="1">The sequence shown here is derived from an EMBL/GenBank/DDBJ whole genome shotgun (WGS) entry which is preliminary data.</text>
</comment>